<evidence type="ECO:0000313" key="3">
    <source>
        <dbReference type="EMBL" id="NLR93438.1"/>
    </source>
</evidence>
<keyword evidence="1" id="KW-0732">Signal</keyword>
<dbReference type="Proteomes" id="UP000585050">
    <property type="component" value="Unassembled WGS sequence"/>
</dbReference>
<dbReference type="EMBL" id="JABAIL010000006">
    <property type="protein sequence ID" value="NLR93438.1"/>
    <property type="molecule type" value="Genomic_DNA"/>
</dbReference>
<evidence type="ECO:0000256" key="1">
    <source>
        <dbReference type="SAM" id="SignalP"/>
    </source>
</evidence>
<evidence type="ECO:0000259" key="2">
    <source>
        <dbReference type="Pfam" id="PF18962"/>
    </source>
</evidence>
<dbReference type="InterPro" id="IPR026444">
    <property type="entry name" value="Secre_tail"/>
</dbReference>
<sequence>MKRILLTTCVVLFSWATLSAQNESDFYTEKLNTVDRTVDLVVDYNVDNTDTGDDSEKLQQAIDDLTVLENGGRINIPGGEYFLKDIQIKSNIHIVIHKNATIYPTDPGDDKNFGIFNIGKDGEYTENVSIRGKSGQYTIDVSTSRNTNVRVFSLFNTQNFLLSDASVIDDNTKFSAIMMGYSEYNGEYVMSENGVVRNCRIEKAHYGYGLVQSQALRHVFFKDIWGDGGVTLRLETGLNKMNELQIGGNHDIYANNVYCENGNASVMISPHAIKNGHVEIDGVEAVNTGFAVRIDKGYVTKEQDSLGITPGYYANTCIVKNVKGTYGTTAQVKSKHFGYLPCQERELIGTEYNKDGESYPAPAVAAVLYRGGNGNNAEGYYTVDISSVEAIDFKYQEAIIVEETWIDDCSQVPVDPTNPPVDGEPTSKEDLLNLGYQVYPNPSDGVFNVKGTTINDASTIVIYNLQGQEVTPVLLRRFQRIKVDITAYPSGLYMVNVDGNSFRILKN</sequence>
<reference evidence="3 4" key="1">
    <citation type="submission" date="2020-04" db="EMBL/GenBank/DDBJ databases">
        <title>Flammeovirga sp. SR4, a novel species isolated from seawater.</title>
        <authorList>
            <person name="Wang X."/>
        </authorList>
    </citation>
    <scope>NUCLEOTIDE SEQUENCE [LARGE SCALE GENOMIC DNA]</scope>
    <source>
        <strain evidence="3 4">SR4</strain>
    </source>
</reference>
<feature type="domain" description="Secretion system C-terminal sorting" evidence="2">
    <location>
        <begin position="438"/>
        <end position="501"/>
    </location>
</feature>
<dbReference type="AlphaFoldDB" id="A0A7X8XXT8"/>
<proteinExistence type="predicted"/>
<keyword evidence="4" id="KW-1185">Reference proteome</keyword>
<organism evidence="3 4">
    <name type="scientific">Flammeovirga agarivorans</name>
    <dbReference type="NCBI Taxonomy" id="2726742"/>
    <lineage>
        <taxon>Bacteria</taxon>
        <taxon>Pseudomonadati</taxon>
        <taxon>Bacteroidota</taxon>
        <taxon>Cytophagia</taxon>
        <taxon>Cytophagales</taxon>
        <taxon>Flammeovirgaceae</taxon>
        <taxon>Flammeovirga</taxon>
    </lineage>
</organism>
<accession>A0A7X8XXT8</accession>
<feature type="signal peptide" evidence="1">
    <location>
        <begin position="1"/>
        <end position="20"/>
    </location>
</feature>
<dbReference type="Pfam" id="PF18962">
    <property type="entry name" value="Por_Secre_tail"/>
    <property type="match status" value="1"/>
</dbReference>
<protein>
    <submittedName>
        <fullName evidence="3">T9SS type A sorting domain-containing protein</fullName>
    </submittedName>
</protein>
<dbReference type="NCBIfam" id="TIGR04183">
    <property type="entry name" value="Por_Secre_tail"/>
    <property type="match status" value="1"/>
</dbReference>
<comment type="caution">
    <text evidence="3">The sequence shown here is derived from an EMBL/GenBank/DDBJ whole genome shotgun (WGS) entry which is preliminary data.</text>
</comment>
<evidence type="ECO:0000313" key="4">
    <source>
        <dbReference type="Proteomes" id="UP000585050"/>
    </source>
</evidence>
<feature type="chain" id="PRO_5031240977" evidence="1">
    <location>
        <begin position="21"/>
        <end position="507"/>
    </location>
</feature>
<gene>
    <name evidence="3" type="ORF">HGP29_19735</name>
</gene>
<dbReference type="Gene3D" id="2.160.20.10">
    <property type="entry name" value="Single-stranded right-handed beta-helix, Pectin lyase-like"/>
    <property type="match status" value="1"/>
</dbReference>
<dbReference type="InterPro" id="IPR011050">
    <property type="entry name" value="Pectin_lyase_fold/virulence"/>
</dbReference>
<dbReference type="RefSeq" id="WP_168884149.1">
    <property type="nucleotide sequence ID" value="NZ_JABAIL010000006.1"/>
</dbReference>
<dbReference type="InterPro" id="IPR012334">
    <property type="entry name" value="Pectin_lyas_fold"/>
</dbReference>
<dbReference type="SUPFAM" id="SSF51126">
    <property type="entry name" value="Pectin lyase-like"/>
    <property type="match status" value="1"/>
</dbReference>
<name>A0A7X8XXT8_9BACT</name>